<name>A0A250XQ08_9CHLO</name>
<evidence type="ECO:0000256" key="2">
    <source>
        <dbReference type="ARBA" id="ARBA00005479"/>
    </source>
</evidence>
<evidence type="ECO:0000256" key="1">
    <source>
        <dbReference type="ARBA" id="ARBA00004186"/>
    </source>
</evidence>
<proteinExistence type="inferred from homology"/>
<dbReference type="GO" id="GO:0005819">
    <property type="term" value="C:spindle"/>
    <property type="evidence" value="ECO:0007669"/>
    <property type="project" value="UniProtKB-SubCell"/>
</dbReference>
<evidence type="ECO:0000313" key="11">
    <source>
        <dbReference type="EMBL" id="GAX85012.1"/>
    </source>
</evidence>
<evidence type="ECO:0000313" key="12">
    <source>
        <dbReference type="Proteomes" id="UP000232323"/>
    </source>
</evidence>
<evidence type="ECO:0000256" key="8">
    <source>
        <dbReference type="ARBA" id="ARBA00023212"/>
    </source>
</evidence>
<organism evidence="11 12">
    <name type="scientific">Chlamydomonas eustigma</name>
    <dbReference type="NCBI Taxonomy" id="1157962"/>
    <lineage>
        <taxon>Eukaryota</taxon>
        <taxon>Viridiplantae</taxon>
        <taxon>Chlorophyta</taxon>
        <taxon>core chlorophytes</taxon>
        <taxon>Chlorophyceae</taxon>
        <taxon>CS clade</taxon>
        <taxon>Chlamydomonadales</taxon>
        <taxon>Chlamydomonadaceae</taxon>
        <taxon>Chlamydomonas</taxon>
    </lineage>
</organism>
<evidence type="ECO:0000256" key="5">
    <source>
        <dbReference type="ARBA" id="ARBA00022701"/>
    </source>
</evidence>
<dbReference type="GO" id="GO:0070652">
    <property type="term" value="C:HAUS complex"/>
    <property type="evidence" value="ECO:0007669"/>
    <property type="project" value="InterPro"/>
</dbReference>
<dbReference type="PANTHER" id="PTHR31570">
    <property type="entry name" value="HAUS AUGMIN-LIKE COMPLEX SUBUNIT 1"/>
    <property type="match status" value="1"/>
</dbReference>
<keyword evidence="6" id="KW-0498">Mitosis</keyword>
<comment type="subcellular location">
    <subcellularLocation>
        <location evidence="1">Cytoplasm</location>
        <location evidence="1">Cytoskeleton</location>
        <location evidence="1">Spindle</location>
    </subcellularLocation>
</comment>
<feature type="coiled-coil region" evidence="10">
    <location>
        <begin position="120"/>
        <end position="147"/>
    </location>
</feature>
<dbReference type="STRING" id="1157962.A0A250XQ08"/>
<protein>
    <submittedName>
        <fullName evidence="11">Uncharacterized protein</fullName>
    </submittedName>
</protein>
<reference evidence="11 12" key="1">
    <citation type="submission" date="2017-08" db="EMBL/GenBank/DDBJ databases">
        <title>Acidophilic green algal genome provides insights into adaptation to an acidic environment.</title>
        <authorList>
            <person name="Hirooka S."/>
            <person name="Hirose Y."/>
            <person name="Kanesaki Y."/>
            <person name="Higuchi S."/>
            <person name="Fujiwara T."/>
            <person name="Onuma R."/>
            <person name="Era A."/>
            <person name="Ohbayashi R."/>
            <person name="Uzuka A."/>
            <person name="Nozaki H."/>
            <person name="Yoshikawa H."/>
            <person name="Miyagishima S.Y."/>
        </authorList>
    </citation>
    <scope>NUCLEOTIDE SEQUENCE [LARGE SCALE GENOMIC DNA]</scope>
    <source>
        <strain evidence="11 12">NIES-2499</strain>
    </source>
</reference>
<evidence type="ECO:0000256" key="6">
    <source>
        <dbReference type="ARBA" id="ARBA00022776"/>
    </source>
</evidence>
<evidence type="ECO:0000256" key="7">
    <source>
        <dbReference type="ARBA" id="ARBA00023054"/>
    </source>
</evidence>
<dbReference type="GO" id="GO:0051225">
    <property type="term" value="P:spindle assembly"/>
    <property type="evidence" value="ECO:0007669"/>
    <property type="project" value="InterPro"/>
</dbReference>
<sequence length="258" mass="29151">MAYLHASDDKQEHTVRQRLNQHSSLLSFSKTVQDFSKGLMLEYQSETIKQMRVLAALGFTGPQHNLSVECHDNMLALAGVANELGLSTVVTEAAMSAAWSQLSMDDMKISRLQMMLSHKAAELERLYKRAEASRQQLDTAMKVAKEKLSRADKHMNAMALKYLPEMPAKLQKYRDQEACFQAELDRLGLRPELKHWSLVELHGELEEALQKQADVKAELDTYHNLPCSEEEARLQVKVMRDNLAALHKVLHAGLGLEG</sequence>
<evidence type="ECO:0000256" key="3">
    <source>
        <dbReference type="ARBA" id="ARBA00022490"/>
    </source>
</evidence>
<dbReference type="GO" id="GO:0005874">
    <property type="term" value="C:microtubule"/>
    <property type="evidence" value="ECO:0007669"/>
    <property type="project" value="UniProtKB-KW"/>
</dbReference>
<dbReference type="PANTHER" id="PTHR31570:SF1">
    <property type="entry name" value="HAUS AUGMIN-LIKE COMPLEX SUBUNIT 1"/>
    <property type="match status" value="1"/>
</dbReference>
<evidence type="ECO:0000256" key="4">
    <source>
        <dbReference type="ARBA" id="ARBA00022618"/>
    </source>
</evidence>
<dbReference type="InterPro" id="IPR026243">
    <property type="entry name" value="HAUS1"/>
</dbReference>
<dbReference type="Proteomes" id="UP000232323">
    <property type="component" value="Unassembled WGS sequence"/>
</dbReference>
<keyword evidence="3" id="KW-0963">Cytoplasm</keyword>
<keyword evidence="5" id="KW-0493">Microtubule</keyword>
<evidence type="ECO:0000256" key="9">
    <source>
        <dbReference type="ARBA" id="ARBA00023306"/>
    </source>
</evidence>
<comment type="caution">
    <text evidence="11">The sequence shown here is derived from an EMBL/GenBank/DDBJ whole genome shotgun (WGS) entry which is preliminary data.</text>
</comment>
<accession>A0A250XQ08</accession>
<keyword evidence="12" id="KW-1185">Reference proteome</keyword>
<keyword evidence="4" id="KW-0132">Cell division</keyword>
<dbReference type="AlphaFoldDB" id="A0A250XQ08"/>
<dbReference type="GO" id="GO:0051301">
    <property type="term" value="P:cell division"/>
    <property type="evidence" value="ECO:0007669"/>
    <property type="project" value="UniProtKB-KW"/>
</dbReference>
<dbReference type="OrthoDB" id="10601539at2759"/>
<keyword evidence="8" id="KW-0206">Cytoskeleton</keyword>
<comment type="similarity">
    <text evidence="2">Belongs to the HAUS1 family.</text>
</comment>
<gene>
    <name evidence="11" type="ORF">CEUSTIGMA_g12433.t1</name>
</gene>
<dbReference type="EMBL" id="BEGY01000145">
    <property type="protein sequence ID" value="GAX85012.1"/>
    <property type="molecule type" value="Genomic_DNA"/>
</dbReference>
<evidence type="ECO:0000256" key="10">
    <source>
        <dbReference type="SAM" id="Coils"/>
    </source>
</evidence>
<dbReference type="GO" id="GO:0005829">
    <property type="term" value="C:cytosol"/>
    <property type="evidence" value="ECO:0007669"/>
    <property type="project" value="TreeGrafter"/>
</dbReference>
<dbReference type="Pfam" id="PF25762">
    <property type="entry name" value="HAUS1"/>
    <property type="match status" value="1"/>
</dbReference>
<keyword evidence="9" id="KW-0131">Cell cycle</keyword>
<keyword evidence="7 10" id="KW-0175">Coiled coil</keyword>